<dbReference type="Pfam" id="PF01521">
    <property type="entry name" value="Fe-S_biosyn"/>
    <property type="match status" value="1"/>
</dbReference>
<keyword evidence="5" id="KW-1185">Reference proteome</keyword>
<dbReference type="InterPro" id="IPR000361">
    <property type="entry name" value="ATAP_core_dom"/>
</dbReference>
<evidence type="ECO:0000256" key="2">
    <source>
        <dbReference type="SAM" id="MobiDB-lite"/>
    </source>
</evidence>
<dbReference type="GO" id="GO:0051537">
    <property type="term" value="F:2 iron, 2 sulfur cluster binding"/>
    <property type="evidence" value="ECO:0007669"/>
    <property type="project" value="TreeGrafter"/>
</dbReference>
<feature type="region of interest" description="Disordered" evidence="2">
    <location>
        <begin position="35"/>
        <end position="136"/>
    </location>
</feature>
<dbReference type="STRING" id="183478.A0A364NBH9"/>
<feature type="domain" description="Core" evidence="3">
    <location>
        <begin position="143"/>
        <end position="235"/>
    </location>
</feature>
<dbReference type="Gene3D" id="2.60.300.12">
    <property type="entry name" value="HesB-like domain"/>
    <property type="match status" value="1"/>
</dbReference>
<comment type="caution">
    <text evidence="4">The sequence shown here is derived from an EMBL/GenBank/DDBJ whole genome shotgun (WGS) entry which is preliminary data.</text>
</comment>
<sequence>MSLPRTTGALARSSSSFLRFAAPSFAPRRCPQCSRAFASSSPHRQSAKRQMQTATAYRPHSLYPELPPRNAGVPDTSIAGGATETRNATSPQLPPQEHVAATQTEQPMTSIPEGEAQKTQQQAASPSKPLRPRRYNFGPRKATIKLSPSAVSHLRELLELPEPKLIRIGTKAKGCSGLAYHLEYVDKPSPLDEQVEQDGVKVLIDNKALLNIIGSEMDWLEDKLNERFIFKNPNIIKDSSTIRHLSYELDKILMRWVFVDIVVSVLLAFELHDKPVGRVTLLTVSKC</sequence>
<dbReference type="Proteomes" id="UP000249619">
    <property type="component" value="Unassembled WGS sequence"/>
</dbReference>
<dbReference type="PANTHER" id="PTHR10072:SF41">
    <property type="entry name" value="IRON-SULFUR CLUSTER ASSEMBLY 1 HOMOLOG, MITOCHONDRIAL"/>
    <property type="match status" value="1"/>
</dbReference>
<dbReference type="InterPro" id="IPR016092">
    <property type="entry name" value="ATAP"/>
</dbReference>
<feature type="compositionally biased region" description="Polar residues" evidence="2">
    <location>
        <begin position="37"/>
        <end position="55"/>
    </location>
</feature>
<evidence type="ECO:0000313" key="4">
    <source>
        <dbReference type="EMBL" id="RAR14411.1"/>
    </source>
</evidence>
<evidence type="ECO:0000259" key="3">
    <source>
        <dbReference type="Pfam" id="PF01521"/>
    </source>
</evidence>
<dbReference type="GO" id="GO:0016226">
    <property type="term" value="P:iron-sulfur cluster assembly"/>
    <property type="evidence" value="ECO:0007669"/>
    <property type="project" value="InterPro"/>
</dbReference>
<dbReference type="InterPro" id="IPR050322">
    <property type="entry name" value="Fe-S_cluster_asmbl/transfer"/>
</dbReference>
<protein>
    <submittedName>
        <fullName evidence="4">Iron sulfur assembly protein 1</fullName>
    </submittedName>
</protein>
<dbReference type="GO" id="GO:0005739">
    <property type="term" value="C:mitochondrion"/>
    <property type="evidence" value="ECO:0007669"/>
    <property type="project" value="TreeGrafter"/>
</dbReference>
<dbReference type="NCBIfam" id="TIGR00049">
    <property type="entry name" value="iron-sulfur cluster assembly accessory protein"/>
    <property type="match status" value="1"/>
</dbReference>
<comment type="similarity">
    <text evidence="1">Belongs to the HesB/IscA family.</text>
</comment>
<name>A0A364NBH9_STELY</name>
<proteinExistence type="inferred from homology"/>
<evidence type="ECO:0000313" key="5">
    <source>
        <dbReference type="Proteomes" id="UP000249619"/>
    </source>
</evidence>
<dbReference type="SUPFAM" id="SSF89360">
    <property type="entry name" value="HesB-like domain"/>
    <property type="match status" value="1"/>
</dbReference>
<dbReference type="EMBL" id="QGDH01000022">
    <property type="protein sequence ID" value="RAR14411.1"/>
    <property type="molecule type" value="Genomic_DNA"/>
</dbReference>
<dbReference type="AlphaFoldDB" id="A0A364NBH9"/>
<dbReference type="PANTHER" id="PTHR10072">
    <property type="entry name" value="IRON-SULFUR CLUSTER ASSEMBLY PROTEIN"/>
    <property type="match status" value="1"/>
</dbReference>
<organism evidence="4 5">
    <name type="scientific">Stemphylium lycopersici</name>
    <name type="common">Tomato gray leaf spot disease fungus</name>
    <name type="synonym">Thyrospora lycopersici</name>
    <dbReference type="NCBI Taxonomy" id="183478"/>
    <lineage>
        <taxon>Eukaryota</taxon>
        <taxon>Fungi</taxon>
        <taxon>Dikarya</taxon>
        <taxon>Ascomycota</taxon>
        <taxon>Pezizomycotina</taxon>
        <taxon>Dothideomycetes</taxon>
        <taxon>Pleosporomycetidae</taxon>
        <taxon>Pleosporales</taxon>
        <taxon>Pleosporineae</taxon>
        <taxon>Pleosporaceae</taxon>
        <taxon>Stemphylium</taxon>
    </lineage>
</organism>
<accession>A0A364NBH9</accession>
<gene>
    <name evidence="4" type="ORF">DDE83_002179</name>
</gene>
<reference evidence="5" key="1">
    <citation type="submission" date="2018-05" db="EMBL/GenBank/DDBJ databases">
        <title>Draft genome sequence of Stemphylium lycopersici strain CIDEFI 213.</title>
        <authorList>
            <person name="Medina R."/>
            <person name="Franco M.E.E."/>
            <person name="Lucentini C.G."/>
            <person name="Saparrat M.C.N."/>
            <person name="Balatti P.A."/>
        </authorList>
    </citation>
    <scope>NUCLEOTIDE SEQUENCE [LARGE SCALE GENOMIC DNA]</scope>
    <source>
        <strain evidence="5">CIDEFI 213</strain>
    </source>
</reference>
<dbReference type="InterPro" id="IPR035903">
    <property type="entry name" value="HesB-like_dom_sf"/>
</dbReference>
<evidence type="ECO:0000256" key="1">
    <source>
        <dbReference type="ARBA" id="ARBA00006718"/>
    </source>
</evidence>